<evidence type="ECO:0000313" key="1">
    <source>
        <dbReference type="EMBL" id="KRY03198.1"/>
    </source>
</evidence>
<sequence length="51" mass="5816">MLYIKKDNISFWCTEIKKIHPGVTENISFILCLMRRPAFPSSEVNSTGVSL</sequence>
<proteinExistence type="predicted"/>
<protein>
    <submittedName>
        <fullName evidence="1">Uncharacterized protein</fullName>
    </submittedName>
</protein>
<dbReference type="Proteomes" id="UP000054783">
    <property type="component" value="Unassembled WGS sequence"/>
</dbReference>
<accession>A0A0V0YSG5</accession>
<comment type="caution">
    <text evidence="1">The sequence shown here is derived from an EMBL/GenBank/DDBJ whole genome shotgun (WGS) entry which is preliminary data.</text>
</comment>
<evidence type="ECO:0000313" key="2">
    <source>
        <dbReference type="Proteomes" id="UP000054783"/>
    </source>
</evidence>
<dbReference type="EMBL" id="JYDQ01003036">
    <property type="protein sequence ID" value="KRY03198.1"/>
    <property type="molecule type" value="Genomic_DNA"/>
</dbReference>
<keyword evidence="2" id="KW-1185">Reference proteome</keyword>
<reference evidence="1 2" key="1">
    <citation type="submission" date="2015-01" db="EMBL/GenBank/DDBJ databases">
        <title>Evolution of Trichinella species and genotypes.</title>
        <authorList>
            <person name="Korhonen P.K."/>
            <person name="Edoardo P."/>
            <person name="Giuseppe L.R."/>
            <person name="Gasser R.B."/>
        </authorList>
    </citation>
    <scope>NUCLEOTIDE SEQUENCE [LARGE SCALE GENOMIC DNA]</scope>
    <source>
        <strain evidence="1">ISS2496</strain>
    </source>
</reference>
<dbReference type="AlphaFoldDB" id="A0A0V0YSG5"/>
<gene>
    <name evidence="1" type="ORF">T12_9788</name>
</gene>
<name>A0A0V0YSG5_9BILA</name>
<organism evidence="1 2">
    <name type="scientific">Trichinella patagoniensis</name>
    <dbReference type="NCBI Taxonomy" id="990121"/>
    <lineage>
        <taxon>Eukaryota</taxon>
        <taxon>Metazoa</taxon>
        <taxon>Ecdysozoa</taxon>
        <taxon>Nematoda</taxon>
        <taxon>Enoplea</taxon>
        <taxon>Dorylaimia</taxon>
        <taxon>Trichinellida</taxon>
        <taxon>Trichinellidae</taxon>
        <taxon>Trichinella</taxon>
    </lineage>
</organism>